<evidence type="ECO:0000313" key="2">
    <source>
        <dbReference type="Proteomes" id="UP000536835"/>
    </source>
</evidence>
<dbReference type="EMBL" id="JABFCX010000003">
    <property type="protein sequence ID" value="NNU17541.1"/>
    <property type="molecule type" value="Genomic_DNA"/>
</dbReference>
<dbReference type="InterPro" id="IPR011009">
    <property type="entry name" value="Kinase-like_dom_sf"/>
</dbReference>
<evidence type="ECO:0000313" key="1">
    <source>
        <dbReference type="EMBL" id="NNU17541.1"/>
    </source>
</evidence>
<dbReference type="Proteomes" id="UP000536835">
    <property type="component" value="Unassembled WGS sequence"/>
</dbReference>
<dbReference type="SUPFAM" id="SSF52540">
    <property type="entry name" value="P-loop containing nucleoside triphosphate hydrolases"/>
    <property type="match status" value="1"/>
</dbReference>
<dbReference type="InterPro" id="IPR027417">
    <property type="entry name" value="P-loop_NTPase"/>
</dbReference>
<dbReference type="SUPFAM" id="SSF56112">
    <property type="entry name" value="Protein kinase-like (PK-like)"/>
    <property type="match status" value="1"/>
</dbReference>
<dbReference type="InterPro" id="IPR052732">
    <property type="entry name" value="Cell-binding_unc_protein"/>
</dbReference>
<gene>
    <name evidence="1" type="ORF">HK107_14515</name>
</gene>
<accession>A0A7Y3W6Q8</accession>
<reference evidence="1 2" key="1">
    <citation type="submission" date="2020-05" db="EMBL/GenBank/DDBJ databases">
        <title>Parvularcula mediterraneae sp. nov., isolated from polypropylene straw from shallow seawater of the seashore of Laganas in Zakynthos island, Greece.</title>
        <authorList>
            <person name="Szabo I."/>
            <person name="Al-Omari J."/>
            <person name="Rado J."/>
            <person name="Szerdahelyi G.S."/>
        </authorList>
    </citation>
    <scope>NUCLEOTIDE SEQUENCE [LARGE SCALE GENOMIC DNA]</scope>
    <source>
        <strain evidence="1 2">ZS-1/3</strain>
    </source>
</reference>
<dbReference type="PANTHER" id="PTHR43883">
    <property type="entry name" value="SLR0207 PROTEIN"/>
    <property type="match status" value="1"/>
</dbReference>
<dbReference type="AlphaFoldDB" id="A0A7Y3W6Q8"/>
<proteinExistence type="predicted"/>
<keyword evidence="2" id="KW-1185">Reference proteome</keyword>
<dbReference type="Gene3D" id="3.40.50.300">
    <property type="entry name" value="P-loop containing nucleotide triphosphate hydrolases"/>
    <property type="match status" value="1"/>
</dbReference>
<organism evidence="1 2">
    <name type="scientific">Parvularcula mediterranea</name>
    <dbReference type="NCBI Taxonomy" id="2732508"/>
    <lineage>
        <taxon>Bacteria</taxon>
        <taxon>Pseudomonadati</taxon>
        <taxon>Pseudomonadota</taxon>
        <taxon>Alphaproteobacteria</taxon>
        <taxon>Parvularculales</taxon>
        <taxon>Parvularculaceae</taxon>
        <taxon>Parvularcula</taxon>
    </lineage>
</organism>
<dbReference type="RefSeq" id="WP_173201056.1">
    <property type="nucleotide sequence ID" value="NZ_JABFCX010000003.1"/>
</dbReference>
<dbReference type="PANTHER" id="PTHR43883:SF1">
    <property type="entry name" value="GLUCONOKINASE"/>
    <property type="match status" value="1"/>
</dbReference>
<protein>
    <submittedName>
        <fullName evidence="1">AAA family ATPase</fullName>
    </submittedName>
</protein>
<sequence length="514" mass="56401">MPVHYLNGAARLSASSPVPRDSASALAGLLPSAEHEETHLSHIFLTDDTVYKLKKSVHLPFADFSTIGKRHAACAKELEVNRESGGELYRDIVPLTRKDGEHAIDGEGVPVDWLVRMHRFGPQDRGDRAMEAGRISGEMLRDFVDHLYRRHEGTPKAEGLDWRSKVRLTLKNVAATLLEQDLSAETEERASRWFADLAGRFAACGEDLDGRNASVLDSTHGDLHLKNLCIIDGRVIAYDALEFDRDLVRIDPLYDLAFLVADLWHHSHACAANAVMNRYLGLSAAYEAAPLLSLYASLRLGIRALAEAMSDRRAEAEAYLVSAAGFLAPVEPVTLLLSGRSGTGKSSLAAKLATDFLPPPGAVHLRSDVLRKRMNNTWPEDTLCDAAYTPWARDEVYQRFEEISASISGRVPLILDIALAGSSEAPRLEDLATSKVWLTAPDNVLSERLKRRQGDASDADAAVMITQRGDPPSMAWTVIEATGSLDEVADRIREALSAENGEEGDVPYDPRHEV</sequence>
<comment type="caution">
    <text evidence="1">The sequence shown here is derived from an EMBL/GenBank/DDBJ whole genome shotgun (WGS) entry which is preliminary data.</text>
</comment>
<name>A0A7Y3W6Q8_9PROT</name>
<dbReference type="Pfam" id="PF13671">
    <property type="entry name" value="AAA_33"/>
    <property type="match status" value="1"/>
</dbReference>